<accession>A0ABS1KIM9</accession>
<keyword evidence="2" id="KW-1185">Reference proteome</keyword>
<proteinExistence type="predicted"/>
<dbReference type="Gene3D" id="3.40.50.300">
    <property type="entry name" value="P-loop containing nucleotide triphosphate hydrolases"/>
    <property type="match status" value="1"/>
</dbReference>
<dbReference type="SUPFAM" id="SSF52540">
    <property type="entry name" value="P-loop containing nucleoside triphosphate hydrolases"/>
    <property type="match status" value="1"/>
</dbReference>
<dbReference type="Proteomes" id="UP000603728">
    <property type="component" value="Unassembled WGS sequence"/>
</dbReference>
<dbReference type="EMBL" id="JAERSF010000005">
    <property type="protein sequence ID" value="MBL0739334.1"/>
    <property type="molecule type" value="Genomic_DNA"/>
</dbReference>
<sequence>MENMQHIISNWLPIKLIESENEVYFEWLYLSDIPFAEPFFEETIAICSSHSYNLKRFKLISTAENLIDWSKELDFVELKGLVFHVSRCGSTMLSQSLAMSSENIIVSEAPIIDEILRSNFFDLHTKTVLLESVIRLLGQKRFPEQKNLIVKLDAWSIFKASYLRSVFPEIPFALLYRNPGEVLRSHQKMAGMHMVPNLIPSSVFGITSKEIQEISFQQYQALVLEKYFQGFLDFYEADSNIIMLNYNDGMKNVIERFICFIDVDFSENEINLMLERLKKHSKNENVAFVGDSYKDDILSVNLDEVNLLHEKLNANFIEDLAR</sequence>
<dbReference type="InterPro" id="IPR027417">
    <property type="entry name" value="P-loop_NTPase"/>
</dbReference>
<reference evidence="1 2" key="1">
    <citation type="submission" date="2021-01" db="EMBL/GenBank/DDBJ databases">
        <title>Genome seq and assembly of Flavobacterium sp. GN10.</title>
        <authorList>
            <person name="Chhetri G."/>
        </authorList>
    </citation>
    <scope>NUCLEOTIDE SEQUENCE [LARGE SCALE GENOMIC DNA]</scope>
    <source>
        <strain evidence="1 2">GN10</strain>
    </source>
</reference>
<evidence type="ECO:0000313" key="2">
    <source>
        <dbReference type="Proteomes" id="UP000603728"/>
    </source>
</evidence>
<organism evidence="1 2">
    <name type="scientific">Flavobacterium tagetis</name>
    <dbReference type="NCBI Taxonomy" id="2801336"/>
    <lineage>
        <taxon>Bacteria</taxon>
        <taxon>Pseudomonadati</taxon>
        <taxon>Bacteroidota</taxon>
        <taxon>Flavobacteriia</taxon>
        <taxon>Flavobacteriales</taxon>
        <taxon>Flavobacteriaceae</taxon>
        <taxon>Flavobacterium</taxon>
    </lineage>
</organism>
<comment type="caution">
    <text evidence="1">The sequence shown here is derived from an EMBL/GenBank/DDBJ whole genome shotgun (WGS) entry which is preliminary data.</text>
</comment>
<name>A0ABS1KIM9_9FLAO</name>
<dbReference type="RefSeq" id="WP_202006328.1">
    <property type="nucleotide sequence ID" value="NZ_JAERSF010000005.1"/>
</dbReference>
<gene>
    <name evidence="1" type="ORF">JI750_20760</name>
</gene>
<protein>
    <submittedName>
        <fullName evidence="1">Sulfotransferase family protein</fullName>
    </submittedName>
</protein>
<evidence type="ECO:0000313" key="1">
    <source>
        <dbReference type="EMBL" id="MBL0739334.1"/>
    </source>
</evidence>